<accession>A0A1I3W682</accession>
<organism evidence="3 4">
    <name type="scientific">Celeribacter neptunius</name>
    <dbReference type="NCBI Taxonomy" id="588602"/>
    <lineage>
        <taxon>Bacteria</taxon>
        <taxon>Pseudomonadati</taxon>
        <taxon>Pseudomonadota</taxon>
        <taxon>Alphaproteobacteria</taxon>
        <taxon>Rhodobacterales</taxon>
        <taxon>Roseobacteraceae</taxon>
        <taxon>Celeribacter</taxon>
    </lineage>
</organism>
<name>A0A1I3W682_9RHOB</name>
<dbReference type="AlphaFoldDB" id="A0A1I3W682"/>
<sequence>MVNGAKFMKNLSGTDLLAMLTLLYCLLGSVFLFALGVNPIYLFRGFVFALPQFVIKATAYVPGWVYLAVAAVILVFGKGRKISVAKLRSIIVAIIYCTLFTLMFGLVKNQLPEVVPFWADALLAELDRTLHFGRNPWDLLSGLSAFNTNRLAAFYLNGWVFLATFLPVLLIAFDKNETRVRHFVGLWALAWVLLGNVVALVFMSAGPIFAGLMPGVDPTAHAGVVELLARPDAQALVRIRDYLWGSYSGTVSEIGSGISAFPSVHVGIASVIGLYLLRLGQDAGAVIVTPLRRRAVLLGSAVAAFAVIGAYLVLSVYLGWHYAVDGYTSLLIISGSAWLLQRKRRRAPAAFAPAALAAE</sequence>
<protein>
    <recommendedName>
        <fullName evidence="2">Inositolphosphotransferase Aur1/Ipt1 domain-containing protein</fullName>
    </recommendedName>
</protein>
<dbReference type="InterPro" id="IPR026841">
    <property type="entry name" value="Aur1/Ipt1"/>
</dbReference>
<evidence type="ECO:0000259" key="2">
    <source>
        <dbReference type="Pfam" id="PF14378"/>
    </source>
</evidence>
<feature type="transmembrane region" description="Helical" evidence="1">
    <location>
        <begin position="254"/>
        <end position="276"/>
    </location>
</feature>
<evidence type="ECO:0000256" key="1">
    <source>
        <dbReference type="SAM" id="Phobius"/>
    </source>
</evidence>
<evidence type="ECO:0000313" key="3">
    <source>
        <dbReference type="EMBL" id="SFK02930.1"/>
    </source>
</evidence>
<feature type="transmembrane region" description="Helical" evidence="1">
    <location>
        <begin position="57"/>
        <end position="77"/>
    </location>
</feature>
<feature type="domain" description="Inositolphosphotransferase Aur1/Ipt1" evidence="2">
    <location>
        <begin position="123"/>
        <end position="338"/>
    </location>
</feature>
<feature type="transmembrane region" description="Helical" evidence="1">
    <location>
        <begin position="89"/>
        <end position="107"/>
    </location>
</feature>
<gene>
    <name evidence="3" type="ORF">SAMN04487991_3591</name>
</gene>
<dbReference type="EMBL" id="FORH01000008">
    <property type="protein sequence ID" value="SFK02930.1"/>
    <property type="molecule type" value="Genomic_DNA"/>
</dbReference>
<keyword evidence="1" id="KW-0472">Membrane</keyword>
<keyword evidence="1" id="KW-0812">Transmembrane</keyword>
<feature type="transmembrane region" description="Helical" evidence="1">
    <location>
        <begin position="152"/>
        <end position="173"/>
    </location>
</feature>
<evidence type="ECO:0000313" key="4">
    <source>
        <dbReference type="Proteomes" id="UP000199630"/>
    </source>
</evidence>
<feature type="transmembrane region" description="Helical" evidence="1">
    <location>
        <begin position="185"/>
        <end position="209"/>
    </location>
</feature>
<proteinExistence type="predicted"/>
<feature type="transmembrane region" description="Helical" evidence="1">
    <location>
        <begin position="16"/>
        <end position="37"/>
    </location>
</feature>
<dbReference type="Proteomes" id="UP000199630">
    <property type="component" value="Unassembled WGS sequence"/>
</dbReference>
<feature type="transmembrane region" description="Helical" evidence="1">
    <location>
        <begin position="296"/>
        <end position="314"/>
    </location>
</feature>
<dbReference type="GO" id="GO:0016020">
    <property type="term" value="C:membrane"/>
    <property type="evidence" value="ECO:0007669"/>
    <property type="project" value="UniProtKB-SubCell"/>
</dbReference>
<keyword evidence="1" id="KW-1133">Transmembrane helix</keyword>
<reference evidence="4" key="1">
    <citation type="submission" date="2016-10" db="EMBL/GenBank/DDBJ databases">
        <authorList>
            <person name="Varghese N."/>
            <person name="Submissions S."/>
        </authorList>
    </citation>
    <scope>NUCLEOTIDE SEQUENCE [LARGE SCALE GENOMIC DNA]</scope>
    <source>
        <strain evidence="4">DSM 26471</strain>
    </source>
</reference>
<keyword evidence="4" id="KW-1185">Reference proteome</keyword>
<feature type="transmembrane region" description="Helical" evidence="1">
    <location>
        <begin position="320"/>
        <end position="340"/>
    </location>
</feature>
<dbReference type="STRING" id="588602.SAMN04487991_3591"/>
<dbReference type="Pfam" id="PF14378">
    <property type="entry name" value="PAP2_3"/>
    <property type="match status" value="1"/>
</dbReference>